<proteinExistence type="inferred from homology"/>
<dbReference type="InterPro" id="IPR027291">
    <property type="entry name" value="Glyco_hydro_38_N_sf"/>
</dbReference>
<evidence type="ECO:0000256" key="1">
    <source>
        <dbReference type="ARBA" id="ARBA00006821"/>
    </source>
</evidence>
<dbReference type="InterPro" id="IPR004300">
    <property type="entry name" value="Glyco_hydro_57_N"/>
</dbReference>
<comment type="similarity">
    <text evidence="1 5">Belongs to the glycosyl hydrolase 57 family.</text>
</comment>
<evidence type="ECO:0008006" key="10">
    <source>
        <dbReference type="Google" id="ProtNLM"/>
    </source>
</evidence>
<dbReference type="CDD" id="cd10792">
    <property type="entry name" value="GH57N_AmyC_like"/>
    <property type="match status" value="1"/>
</dbReference>
<dbReference type="PANTHER" id="PTHR41695:SF1">
    <property type="entry name" value="1,4-ALPHA-GLUCAN BRANCHING ENZYME TK1436"/>
    <property type="match status" value="1"/>
</dbReference>
<dbReference type="Proteomes" id="UP000002016">
    <property type="component" value="Chromosome"/>
</dbReference>
<dbReference type="OrthoDB" id="9803279at2"/>
<evidence type="ECO:0000256" key="2">
    <source>
        <dbReference type="ARBA" id="ARBA00023277"/>
    </source>
</evidence>
<feature type="binding site" evidence="4">
    <location>
        <position position="404"/>
    </location>
    <ligand>
        <name>substrate</name>
    </ligand>
</feature>
<evidence type="ECO:0000256" key="5">
    <source>
        <dbReference type="RuleBase" id="RU361196"/>
    </source>
</evidence>
<dbReference type="SMR" id="A8F848"/>
<feature type="domain" description="Glycoside hydrolase family 57 N-terminal" evidence="6">
    <location>
        <begin position="7"/>
        <end position="310"/>
    </location>
</feature>
<dbReference type="InterPro" id="IPR015293">
    <property type="entry name" value="BE_C"/>
</dbReference>
<dbReference type="eggNOG" id="COG1543">
    <property type="taxonomic scope" value="Bacteria"/>
</dbReference>
<dbReference type="Pfam" id="PF03065">
    <property type="entry name" value="Glyco_hydro_57"/>
    <property type="match status" value="1"/>
</dbReference>
<dbReference type="Pfam" id="PF09210">
    <property type="entry name" value="BE_C"/>
    <property type="match status" value="1"/>
</dbReference>
<dbReference type="CAZy" id="GH57">
    <property type="family name" value="Glycoside Hydrolase Family 57"/>
</dbReference>
<feature type="active site" description="Proton donor" evidence="3">
    <location>
        <position position="351"/>
    </location>
</feature>
<dbReference type="KEGG" id="tle:Tlet_1778"/>
<dbReference type="STRING" id="416591.Tlet_1778"/>
<organism evidence="8 9">
    <name type="scientific">Pseudothermotoga lettingae (strain ATCC BAA-301 / DSM 14385 / NBRC 107922 / TMO)</name>
    <name type="common">Thermotoga lettingae</name>
    <dbReference type="NCBI Taxonomy" id="416591"/>
    <lineage>
        <taxon>Bacteria</taxon>
        <taxon>Thermotogati</taxon>
        <taxon>Thermotogota</taxon>
        <taxon>Thermotogae</taxon>
        <taxon>Thermotogales</taxon>
        <taxon>Thermotogaceae</taxon>
        <taxon>Pseudothermotoga</taxon>
    </lineage>
</organism>
<dbReference type="SUPFAM" id="SSF88713">
    <property type="entry name" value="Glycoside hydrolase/deacetylase"/>
    <property type="match status" value="1"/>
</dbReference>
<accession>A8F848</accession>
<feature type="binding site" evidence="4">
    <location>
        <position position="465"/>
    </location>
    <ligand>
        <name>substrate</name>
    </ligand>
</feature>
<gene>
    <name evidence="8" type="ordered locus">Tlet_1778</name>
</gene>
<dbReference type="SUPFAM" id="SSF88688">
    <property type="entry name" value="Families 57/38 glycoside transferase middle domain"/>
    <property type="match status" value="1"/>
</dbReference>
<sequence>MIGYFSLVLHSHLPYVHHPEHDSFLEERWFFEAVIESYIPLLMTFDRLARDGISFKVTISLTPPLLEMMKTKSLQEKFLTHVTQLIELCDKEIVHARTLEEKELALFYKNRFTQVLEYYKSLNCDLTSGFKKHSLDGNIELITCNATHGFLPLMQHQPVAVNSQIKLGVRAFQEVFGFPPKGMWLAECGYYPGLDEILKRHELRFFFVDSHALWYADEKPKYDVYRPVMTPSGVFAFSRDPESSEQVWSASTGYPGDYRYREFYRDIGFDRDFDYIKPYIDPSGARVNTGIKYYKITSKELPLDGKSFYNRDDALTAAKEHALDFLDKKLTQIQRLYELFDQPPVVVAPFDTELFGHWWFEGPEFLEYFFREAAKVRSMKPLTASEVLEKFDSFQILTPAASSWGNGGYNETWLNGRNDWIYIHMNELSDRMEKLASEFKDEHDLLKIRVLNQMLRELLLVQSSDWAFIITTNTSVEYAVNRIKTHVKRFLDLERQFLSNNIDEEYLSQIEQMDAIFPWIDYRVYSR</sequence>
<dbReference type="PANTHER" id="PTHR41695">
    <property type="entry name" value="1,4-ALPHA-GLUCAN BRANCHING ENZYME RV3031-RELATED"/>
    <property type="match status" value="1"/>
</dbReference>
<dbReference type="HOGENOM" id="CLU_008192_1_0_0"/>
<dbReference type="AlphaFoldDB" id="A8F848"/>
<feature type="binding site" evidence="4">
    <location>
        <position position="239"/>
    </location>
    <ligand>
        <name>substrate</name>
    </ligand>
</feature>
<feature type="active site" description="Nucleophile" evidence="3">
    <location>
        <position position="187"/>
    </location>
</feature>
<feature type="domain" description="1,4-alpha-glucan branching enzyme C-terminal" evidence="7">
    <location>
        <begin position="424"/>
        <end position="525"/>
    </location>
</feature>
<dbReference type="RefSeq" id="WP_012003808.1">
    <property type="nucleotide sequence ID" value="NC_009828.1"/>
</dbReference>
<dbReference type="EMBL" id="CP000812">
    <property type="protein sequence ID" value="ABV34332.1"/>
    <property type="molecule type" value="Genomic_DNA"/>
</dbReference>
<evidence type="ECO:0000313" key="8">
    <source>
        <dbReference type="EMBL" id="ABV34332.1"/>
    </source>
</evidence>
<evidence type="ECO:0000259" key="6">
    <source>
        <dbReference type="Pfam" id="PF03065"/>
    </source>
</evidence>
<evidence type="ECO:0000259" key="7">
    <source>
        <dbReference type="Pfam" id="PF09210"/>
    </source>
</evidence>
<dbReference type="GO" id="GO:0005576">
    <property type="term" value="C:extracellular region"/>
    <property type="evidence" value="ECO:0007669"/>
    <property type="project" value="TreeGrafter"/>
</dbReference>
<protein>
    <recommendedName>
        <fullName evidence="10">Glycoside hydrolase family 57</fullName>
    </recommendedName>
</protein>
<dbReference type="GO" id="GO:0003844">
    <property type="term" value="F:1,4-alpha-glucan branching enzyme activity"/>
    <property type="evidence" value="ECO:0007669"/>
    <property type="project" value="InterPro"/>
</dbReference>
<reference evidence="8 9" key="1">
    <citation type="submission" date="2007-08" db="EMBL/GenBank/DDBJ databases">
        <title>Complete sequence of Thermotoga lettingae TMO.</title>
        <authorList>
            <consortium name="US DOE Joint Genome Institute"/>
            <person name="Copeland A."/>
            <person name="Lucas S."/>
            <person name="Lapidus A."/>
            <person name="Barry K."/>
            <person name="Glavina del Rio T."/>
            <person name="Dalin E."/>
            <person name="Tice H."/>
            <person name="Pitluck S."/>
            <person name="Foster B."/>
            <person name="Bruce D."/>
            <person name="Schmutz J."/>
            <person name="Larimer F."/>
            <person name="Land M."/>
            <person name="Hauser L."/>
            <person name="Kyrpides N."/>
            <person name="Mikhailova N."/>
            <person name="Nelson K."/>
            <person name="Gogarten J.P."/>
            <person name="Noll K."/>
            <person name="Richardson P."/>
        </authorList>
    </citation>
    <scope>NUCLEOTIDE SEQUENCE [LARGE SCALE GENOMIC DNA]</scope>
    <source>
        <strain evidence="9">ATCC BAA-301 / DSM 14385 / NBRC 107922 / TMO</strain>
    </source>
</reference>
<reference evidence="8 9" key="2">
    <citation type="journal article" date="2009" name="Proc. Natl. Acad. Sci. U.S.A.">
        <title>On the chimeric nature, thermophilic origin, and phylogenetic placement of the Thermotogales.</title>
        <authorList>
            <person name="Zhaxybayeva O."/>
            <person name="Swithers K.S."/>
            <person name="Lapierre P."/>
            <person name="Fournier G.P."/>
            <person name="Bickhart D.M."/>
            <person name="DeBoy R.T."/>
            <person name="Nelson K.E."/>
            <person name="Nesbo C.L."/>
            <person name="Doolittle W.F."/>
            <person name="Gogarten J.P."/>
            <person name="Noll K.M."/>
        </authorList>
    </citation>
    <scope>NUCLEOTIDE SEQUENCE [LARGE SCALE GENOMIC DNA]</scope>
    <source>
        <strain evidence="9">ATCC BAA-301 / DSM 14385 / NBRC 107922 / TMO</strain>
    </source>
</reference>
<dbReference type="Gene3D" id="1.20.1430.10">
    <property type="entry name" value="Families 57/38 glycoside transferase, middle domain"/>
    <property type="match status" value="1"/>
</dbReference>
<dbReference type="InterPro" id="IPR040042">
    <property type="entry name" value="Branching_enz_MT3115-like"/>
</dbReference>
<dbReference type="InterPro" id="IPR011330">
    <property type="entry name" value="Glyco_hydro/deAcase_b/a-brl"/>
</dbReference>
<dbReference type="InterPro" id="IPR037090">
    <property type="entry name" value="57_glycoside_trans_central"/>
</dbReference>
<keyword evidence="2 5" id="KW-0119">Carbohydrate metabolism</keyword>
<evidence type="ECO:0000256" key="3">
    <source>
        <dbReference type="PIRSR" id="PIRSR640042-1"/>
    </source>
</evidence>
<evidence type="ECO:0000313" key="9">
    <source>
        <dbReference type="Proteomes" id="UP000002016"/>
    </source>
</evidence>
<dbReference type="Gene3D" id="3.20.110.10">
    <property type="entry name" value="Glycoside hydrolase 38, N terminal domain"/>
    <property type="match status" value="1"/>
</dbReference>
<feature type="binding site" evidence="4">
    <location>
        <position position="256"/>
    </location>
    <ligand>
        <name>substrate</name>
    </ligand>
</feature>
<dbReference type="InterPro" id="IPR028995">
    <property type="entry name" value="Glyco_hydro_57/38_cen_sf"/>
</dbReference>
<name>A8F848_PSELT</name>
<evidence type="ECO:0000256" key="4">
    <source>
        <dbReference type="PIRSR" id="PIRSR640042-2"/>
    </source>
</evidence>
<keyword evidence="9" id="KW-1185">Reference proteome</keyword>
<dbReference type="GO" id="GO:0030979">
    <property type="term" value="P:alpha-glucan biosynthetic process"/>
    <property type="evidence" value="ECO:0007669"/>
    <property type="project" value="InterPro"/>
</dbReference>